<name>A0A481Z7G6_9VIRU</name>
<dbReference type="EMBL" id="MK500565">
    <property type="protein sequence ID" value="QBK91824.1"/>
    <property type="molecule type" value="Genomic_DNA"/>
</dbReference>
<proteinExistence type="predicted"/>
<protein>
    <submittedName>
        <fullName evidence="1">Uncharacterized protein</fullName>
    </submittedName>
</protein>
<accession>A0A481Z7G6</accession>
<gene>
    <name evidence="1" type="ORF">LCPAC304_01630</name>
</gene>
<organism evidence="1">
    <name type="scientific">Pithovirus LCPAC304</name>
    <dbReference type="NCBI Taxonomy" id="2506594"/>
    <lineage>
        <taxon>Viruses</taxon>
        <taxon>Pithoviruses</taxon>
    </lineage>
</organism>
<reference evidence="1" key="1">
    <citation type="journal article" date="2019" name="MBio">
        <title>Virus Genomes from Deep Sea Sediments Expand the Ocean Megavirome and Support Independent Origins of Viral Gigantism.</title>
        <authorList>
            <person name="Backstrom D."/>
            <person name="Yutin N."/>
            <person name="Jorgensen S.L."/>
            <person name="Dharamshi J."/>
            <person name="Homa F."/>
            <person name="Zaremba-Niedwiedzka K."/>
            <person name="Spang A."/>
            <person name="Wolf Y.I."/>
            <person name="Koonin E.V."/>
            <person name="Ettema T.J."/>
        </authorList>
    </citation>
    <scope>NUCLEOTIDE SEQUENCE</scope>
</reference>
<evidence type="ECO:0000313" key="1">
    <source>
        <dbReference type="EMBL" id="QBK91824.1"/>
    </source>
</evidence>
<sequence length="108" mass="12941">MLAISNYKIAIRDRQSRHDETVTDLLHVELERFDKKRAEFYKQYGEYGMEYSIKPGHSGRTVVFDVIRAFITKLDEQKIRWYQPHDKLYSPFNNSYRIVVHWGPTSTL</sequence>